<feature type="compositionally biased region" description="Low complexity" evidence="2">
    <location>
        <begin position="14"/>
        <end position="23"/>
    </location>
</feature>
<reference evidence="4 5" key="1">
    <citation type="submission" date="2024-08" db="EMBL/GenBank/DDBJ databases">
        <authorList>
            <person name="Cucini C."/>
            <person name="Frati F."/>
        </authorList>
    </citation>
    <scope>NUCLEOTIDE SEQUENCE [LARGE SCALE GENOMIC DNA]</scope>
</reference>
<keyword evidence="5" id="KW-1185">Reference proteome</keyword>
<feature type="region of interest" description="Disordered" evidence="2">
    <location>
        <begin position="1"/>
        <end position="62"/>
    </location>
</feature>
<feature type="transmembrane region" description="Helical" evidence="3">
    <location>
        <begin position="347"/>
        <end position="369"/>
    </location>
</feature>
<accession>A0ABP1RYE4</accession>
<evidence type="ECO:0000256" key="3">
    <source>
        <dbReference type="SAM" id="Phobius"/>
    </source>
</evidence>
<feature type="region of interest" description="Disordered" evidence="2">
    <location>
        <begin position="92"/>
        <end position="176"/>
    </location>
</feature>
<evidence type="ECO:0000313" key="5">
    <source>
        <dbReference type="Proteomes" id="UP001642540"/>
    </source>
</evidence>
<keyword evidence="3" id="KW-0812">Transmembrane</keyword>
<keyword evidence="3" id="KW-0472">Membrane</keyword>
<evidence type="ECO:0000256" key="1">
    <source>
        <dbReference type="SAM" id="Coils"/>
    </source>
</evidence>
<dbReference type="EMBL" id="CAXLJM020000124">
    <property type="protein sequence ID" value="CAL8138537.1"/>
    <property type="molecule type" value="Genomic_DNA"/>
</dbReference>
<feature type="compositionally biased region" description="Polar residues" evidence="2">
    <location>
        <begin position="24"/>
        <end position="33"/>
    </location>
</feature>
<evidence type="ECO:0000256" key="2">
    <source>
        <dbReference type="SAM" id="MobiDB-lite"/>
    </source>
</evidence>
<protein>
    <recommendedName>
        <fullName evidence="6">CCHC-type domain-containing protein</fullName>
    </recommendedName>
</protein>
<proteinExistence type="predicted"/>
<organism evidence="4 5">
    <name type="scientific">Orchesella dallaii</name>
    <dbReference type="NCBI Taxonomy" id="48710"/>
    <lineage>
        <taxon>Eukaryota</taxon>
        <taxon>Metazoa</taxon>
        <taxon>Ecdysozoa</taxon>
        <taxon>Arthropoda</taxon>
        <taxon>Hexapoda</taxon>
        <taxon>Collembola</taxon>
        <taxon>Entomobryomorpha</taxon>
        <taxon>Entomobryoidea</taxon>
        <taxon>Orchesellidae</taxon>
        <taxon>Orchesellinae</taxon>
        <taxon>Orchesella</taxon>
    </lineage>
</organism>
<keyword evidence="3" id="KW-1133">Transmembrane helix</keyword>
<evidence type="ECO:0008006" key="6">
    <source>
        <dbReference type="Google" id="ProtNLM"/>
    </source>
</evidence>
<gene>
    <name evidence="4" type="ORF">ODALV1_LOCUS27412</name>
</gene>
<feature type="compositionally biased region" description="Acidic residues" evidence="2">
    <location>
        <begin position="146"/>
        <end position="162"/>
    </location>
</feature>
<evidence type="ECO:0000313" key="4">
    <source>
        <dbReference type="EMBL" id="CAL8138537.1"/>
    </source>
</evidence>
<dbReference type="Proteomes" id="UP001642540">
    <property type="component" value="Unassembled WGS sequence"/>
</dbReference>
<sequence>MAFSANFKPRHGNRNNGNRNNGNTSFNNSDRYQNNGNNHNSSGNENGNRSNGNGNFNRRQPLGKQRVAELKATTRCKNCNEVGHWWKQCQQPRQNNRQGNGNAPAAHHVQHQNQSNNNGSNQSNGNNNVVADDDSGRGTESTSENEGQDNDLGEGEDNDPIEAAEQGTSSSSASSQNLISVRISANNKTYEAKIPENSKTKIKLPKTKPMQLRSRDSSYAPMTLRSGNSIQPPTSSGATSFLAKAMMCLTVLSLFTVTTGLSTQNSIPLLWKKSETQIASGHLQAKLLIKFLNPCTMLNENNVHTDLIEKAIHRCNEIYKESFIDEVEMVCPRRQWTEVLLHRQKRFIPLFIIGGIVLYHAVVAGLAIAGTVMGAQNQAAITALEEKVLTQKENLEMLDKQLRIHNEMILDLQKRFNETIMNLQRHQDDYTEFKDKSIDSSFAISYITSRLTNGKMILKEASRRWKYGEVHAPLLDYFNITLPCGDSCPLRYARAGKCVLSDEKDKIFMDFTSPIINETLVLLEADPFRLLMRKDKQTCTVRYNGPENLVYSLTNQCIYAMNIDQPSKHDLLIVPQRECKPTSSLPDSSKYFLVDSCVDPHPSDELDFIQVKPYPDAYYIYCPESEIEIEGRSQSCPPHVFTLPLNTKFKINGVDFMSSKVSIDATEAWDPILTLKANWHLQPKVNWQHLLLGERDVVQPMPALQDEPHKSIGLWTLVVGLAILVILIGLAVGFIWRMCNKTSVIVTATPIQEGTQNNNAIEDNPHLE</sequence>
<keyword evidence="1" id="KW-0175">Coiled coil</keyword>
<comment type="caution">
    <text evidence="4">The sequence shown here is derived from an EMBL/GenBank/DDBJ whole genome shotgun (WGS) entry which is preliminary data.</text>
</comment>
<name>A0ABP1RYE4_9HEXA</name>
<feature type="compositionally biased region" description="Low complexity" evidence="2">
    <location>
        <begin position="34"/>
        <end position="59"/>
    </location>
</feature>
<feature type="coiled-coil region" evidence="1">
    <location>
        <begin position="381"/>
        <end position="415"/>
    </location>
</feature>
<feature type="transmembrane region" description="Helical" evidence="3">
    <location>
        <begin position="712"/>
        <end position="736"/>
    </location>
</feature>
<feature type="compositionally biased region" description="Low complexity" evidence="2">
    <location>
        <begin position="92"/>
        <end position="130"/>
    </location>
</feature>